<dbReference type="OrthoDB" id="8834370at2759"/>
<feature type="compositionally biased region" description="Basic and acidic residues" evidence="1">
    <location>
        <begin position="40"/>
        <end position="51"/>
    </location>
</feature>
<dbReference type="EMBL" id="CM012443">
    <property type="protein sequence ID" value="RVE71208.1"/>
    <property type="molecule type" value="Genomic_DNA"/>
</dbReference>
<keyword evidence="2" id="KW-0732">Signal</keyword>
<keyword evidence="4" id="KW-1185">Reference proteome</keyword>
<organism evidence="3 4">
    <name type="scientific">Oryzias javanicus</name>
    <name type="common">Javanese ricefish</name>
    <name type="synonym">Aplocheilus javanicus</name>
    <dbReference type="NCBI Taxonomy" id="123683"/>
    <lineage>
        <taxon>Eukaryota</taxon>
        <taxon>Metazoa</taxon>
        <taxon>Chordata</taxon>
        <taxon>Craniata</taxon>
        <taxon>Vertebrata</taxon>
        <taxon>Euteleostomi</taxon>
        <taxon>Actinopterygii</taxon>
        <taxon>Neopterygii</taxon>
        <taxon>Teleostei</taxon>
        <taxon>Neoteleostei</taxon>
        <taxon>Acanthomorphata</taxon>
        <taxon>Ovalentaria</taxon>
        <taxon>Atherinomorphae</taxon>
        <taxon>Beloniformes</taxon>
        <taxon>Adrianichthyidae</taxon>
        <taxon>Oryziinae</taxon>
        <taxon>Oryzias</taxon>
    </lineage>
</organism>
<feature type="region of interest" description="Disordered" evidence="1">
    <location>
        <begin position="36"/>
        <end position="63"/>
    </location>
</feature>
<reference evidence="3 4" key="2">
    <citation type="submission" date="2019-01" db="EMBL/GenBank/DDBJ databases">
        <title>A chromosome length genome reference of the Java medaka (oryzias javanicus).</title>
        <authorList>
            <person name="Herpin A."/>
            <person name="Takehana Y."/>
            <person name="Naruse K."/>
            <person name="Ansai S."/>
            <person name="Kawaguchi M."/>
        </authorList>
    </citation>
    <scope>NUCLEOTIDE SEQUENCE [LARGE SCALE GENOMIC DNA]</scope>
    <source>
        <strain evidence="3">RS831</strain>
        <tissue evidence="3">Whole body</tissue>
    </source>
</reference>
<evidence type="ECO:0000313" key="3">
    <source>
        <dbReference type="EMBL" id="RVE71208.1"/>
    </source>
</evidence>
<dbReference type="AlphaFoldDB" id="A0A437D8I2"/>
<sequence length="94" mass="10288">MSLRAFLLCVCLLFQSVGARTASELQSLERLLQDQLSSAEDERRDRTHEDPQLGAPATRDAADESALTRLLADLMRTSKRGARCARGGATRRAG</sequence>
<evidence type="ECO:0000256" key="1">
    <source>
        <dbReference type="SAM" id="MobiDB-lite"/>
    </source>
</evidence>
<name>A0A437D8I2_ORYJA</name>
<reference evidence="3 4" key="1">
    <citation type="submission" date="2018-11" db="EMBL/GenBank/DDBJ databases">
        <authorList>
            <person name="Lopez-Roques C."/>
            <person name="Donnadieu C."/>
            <person name="Bouchez O."/>
            <person name="Klopp C."/>
            <person name="Cabau C."/>
            <person name="Zahm M."/>
        </authorList>
    </citation>
    <scope>NUCLEOTIDE SEQUENCE [LARGE SCALE GENOMIC DNA]</scope>
    <source>
        <strain evidence="3">RS831</strain>
        <tissue evidence="3">Whole body</tissue>
    </source>
</reference>
<accession>A0A437D8I2</accession>
<dbReference type="Proteomes" id="UP000283210">
    <property type="component" value="Chromosome 7"/>
</dbReference>
<gene>
    <name evidence="3" type="ORF">OJAV_G00072310</name>
</gene>
<feature type="signal peptide" evidence="2">
    <location>
        <begin position="1"/>
        <end position="19"/>
    </location>
</feature>
<evidence type="ECO:0000313" key="4">
    <source>
        <dbReference type="Proteomes" id="UP000283210"/>
    </source>
</evidence>
<feature type="chain" id="PRO_5019056236" evidence="2">
    <location>
        <begin position="20"/>
        <end position="94"/>
    </location>
</feature>
<evidence type="ECO:0000256" key="2">
    <source>
        <dbReference type="SAM" id="SignalP"/>
    </source>
</evidence>
<proteinExistence type="predicted"/>
<protein>
    <submittedName>
        <fullName evidence="3">Uncharacterized protein</fullName>
    </submittedName>
</protein>